<feature type="compositionally biased region" description="Polar residues" evidence="7">
    <location>
        <begin position="164"/>
        <end position="173"/>
    </location>
</feature>
<dbReference type="GO" id="GO:0006896">
    <property type="term" value="P:Golgi to vacuole transport"/>
    <property type="evidence" value="ECO:0007669"/>
    <property type="project" value="UniProtKB-ARBA"/>
</dbReference>
<feature type="coiled-coil region" evidence="6">
    <location>
        <begin position="43"/>
        <end position="91"/>
    </location>
</feature>
<dbReference type="GO" id="GO:0006906">
    <property type="term" value="P:vesicle fusion"/>
    <property type="evidence" value="ECO:0007669"/>
    <property type="project" value="TreeGrafter"/>
</dbReference>
<dbReference type="InterPro" id="IPR000727">
    <property type="entry name" value="T_SNARE_dom"/>
</dbReference>
<protein>
    <recommendedName>
        <fullName evidence="9">t-SNARE coiled-coil homology domain-containing protein</fullName>
    </recommendedName>
</protein>
<keyword evidence="8" id="KW-1133">Transmembrane helix</keyword>
<keyword evidence="2" id="KW-0813">Transport</keyword>
<dbReference type="Proteomes" id="UP001365542">
    <property type="component" value="Unassembled WGS sequence"/>
</dbReference>
<keyword evidence="5 8" id="KW-0472">Membrane</keyword>
<dbReference type="PANTHER" id="PTHR19957:SF423">
    <property type="entry name" value="SYNTAXIN-8-RELATED"/>
    <property type="match status" value="1"/>
</dbReference>
<dbReference type="GO" id="GO:0000149">
    <property type="term" value="F:SNARE binding"/>
    <property type="evidence" value="ECO:0007669"/>
    <property type="project" value="TreeGrafter"/>
</dbReference>
<dbReference type="PROSITE" id="PS50192">
    <property type="entry name" value="T_SNARE"/>
    <property type="match status" value="1"/>
</dbReference>
<proteinExistence type="predicted"/>
<sequence>MPTNADRLLLLADHIKLSLLERTRAISLKLEPNTADAYIARSLETLRQGIEQLDQEQTRLEQQAETPSKTLRDREDVLVKLRSQYDNLTSQFESPNGTSSSKSNTIDLSNVASKTALDPNSLPYSDDPESHSHHHAAARGLASYTDDDSASVAKSRLLGDDSNGDLSASASANRKSKQVRFSDSLVDTDDLSNQQVLTLHQRIIEEQDDTLDRLSESIGRQRELSIQIGDELDSQGELLDDLDEGVDRAQRRLTGARKRLDTFARKAKDNGSMITIVVLIIVLILLIALLK</sequence>
<dbReference type="InterPro" id="IPR045242">
    <property type="entry name" value="Syntaxin"/>
</dbReference>
<evidence type="ECO:0000259" key="9">
    <source>
        <dbReference type="PROSITE" id="PS50192"/>
    </source>
</evidence>
<evidence type="ECO:0000313" key="11">
    <source>
        <dbReference type="Proteomes" id="UP001365542"/>
    </source>
</evidence>
<evidence type="ECO:0000256" key="5">
    <source>
        <dbReference type="ARBA" id="ARBA00023136"/>
    </source>
</evidence>
<evidence type="ECO:0000256" key="6">
    <source>
        <dbReference type="SAM" id="Coils"/>
    </source>
</evidence>
<evidence type="ECO:0000256" key="3">
    <source>
        <dbReference type="ARBA" id="ARBA00022927"/>
    </source>
</evidence>
<dbReference type="GO" id="GO:0048278">
    <property type="term" value="P:vesicle docking"/>
    <property type="evidence" value="ECO:0007669"/>
    <property type="project" value="TreeGrafter"/>
</dbReference>
<dbReference type="CDD" id="cd15859">
    <property type="entry name" value="SNARE_SYN8"/>
    <property type="match status" value="1"/>
</dbReference>
<organism evidence="10 11">
    <name type="scientific">Orbilia ellipsospora</name>
    <dbReference type="NCBI Taxonomy" id="2528407"/>
    <lineage>
        <taxon>Eukaryota</taxon>
        <taxon>Fungi</taxon>
        <taxon>Dikarya</taxon>
        <taxon>Ascomycota</taxon>
        <taxon>Pezizomycotina</taxon>
        <taxon>Orbiliomycetes</taxon>
        <taxon>Orbiliales</taxon>
        <taxon>Orbiliaceae</taxon>
        <taxon>Orbilia</taxon>
    </lineage>
</organism>
<dbReference type="GO" id="GO:0005768">
    <property type="term" value="C:endosome"/>
    <property type="evidence" value="ECO:0007669"/>
    <property type="project" value="UniProtKB-ARBA"/>
</dbReference>
<evidence type="ECO:0000256" key="4">
    <source>
        <dbReference type="ARBA" id="ARBA00023054"/>
    </source>
</evidence>
<dbReference type="EMBL" id="JAVHJO010000005">
    <property type="protein sequence ID" value="KAK6540413.1"/>
    <property type="molecule type" value="Genomic_DNA"/>
</dbReference>
<gene>
    <name evidence="10" type="ORF">TWF694_009211</name>
</gene>
<dbReference type="GO" id="GO:0006886">
    <property type="term" value="P:intracellular protein transport"/>
    <property type="evidence" value="ECO:0007669"/>
    <property type="project" value="TreeGrafter"/>
</dbReference>
<keyword evidence="4 6" id="KW-0175">Coiled coil</keyword>
<evidence type="ECO:0000256" key="7">
    <source>
        <dbReference type="SAM" id="MobiDB-lite"/>
    </source>
</evidence>
<dbReference type="GO" id="GO:0031201">
    <property type="term" value="C:SNARE complex"/>
    <property type="evidence" value="ECO:0007669"/>
    <property type="project" value="TreeGrafter"/>
</dbReference>
<feature type="domain" description="T-SNARE coiled-coil homology" evidence="9">
    <location>
        <begin position="201"/>
        <end position="263"/>
    </location>
</feature>
<name>A0AAV9XE80_9PEZI</name>
<dbReference type="FunFam" id="1.20.5.110:FF:000060">
    <property type="entry name" value="SNARE complex subunit (Syn8)"/>
    <property type="match status" value="1"/>
</dbReference>
<feature type="transmembrane region" description="Helical" evidence="8">
    <location>
        <begin position="271"/>
        <end position="290"/>
    </location>
</feature>
<dbReference type="Gene3D" id="1.20.5.110">
    <property type="match status" value="1"/>
</dbReference>
<evidence type="ECO:0000256" key="8">
    <source>
        <dbReference type="SAM" id="Phobius"/>
    </source>
</evidence>
<reference evidence="10 11" key="1">
    <citation type="submission" date="2019-10" db="EMBL/GenBank/DDBJ databases">
        <authorList>
            <person name="Palmer J.M."/>
        </authorList>
    </citation>
    <scope>NUCLEOTIDE SEQUENCE [LARGE SCALE GENOMIC DNA]</scope>
    <source>
        <strain evidence="10 11">TWF694</strain>
    </source>
</reference>
<evidence type="ECO:0000313" key="10">
    <source>
        <dbReference type="EMBL" id="KAK6540413.1"/>
    </source>
</evidence>
<dbReference type="SMART" id="SM00397">
    <property type="entry name" value="t_SNARE"/>
    <property type="match status" value="1"/>
</dbReference>
<dbReference type="AlphaFoldDB" id="A0AAV9XE80"/>
<comment type="subcellular location">
    <subcellularLocation>
        <location evidence="1">Endomembrane system</location>
    </subcellularLocation>
</comment>
<feature type="region of interest" description="Disordered" evidence="7">
    <location>
        <begin position="117"/>
        <end position="181"/>
    </location>
</feature>
<keyword evidence="3" id="KW-0653">Protein transport</keyword>
<comment type="caution">
    <text evidence="10">The sequence shown here is derived from an EMBL/GenBank/DDBJ whole genome shotgun (WGS) entry which is preliminary data.</text>
</comment>
<keyword evidence="8" id="KW-0812">Transmembrane</keyword>
<feature type="coiled-coil region" evidence="6">
    <location>
        <begin position="239"/>
        <end position="266"/>
    </location>
</feature>
<evidence type="ECO:0000256" key="2">
    <source>
        <dbReference type="ARBA" id="ARBA00022448"/>
    </source>
</evidence>
<dbReference type="SUPFAM" id="SSF58038">
    <property type="entry name" value="SNARE fusion complex"/>
    <property type="match status" value="1"/>
</dbReference>
<dbReference type="Pfam" id="PF05739">
    <property type="entry name" value="SNARE"/>
    <property type="match status" value="1"/>
</dbReference>
<dbReference type="PANTHER" id="PTHR19957">
    <property type="entry name" value="SYNTAXIN"/>
    <property type="match status" value="1"/>
</dbReference>
<evidence type="ECO:0000256" key="1">
    <source>
        <dbReference type="ARBA" id="ARBA00004308"/>
    </source>
</evidence>
<dbReference type="GO" id="GO:0005484">
    <property type="term" value="F:SNAP receptor activity"/>
    <property type="evidence" value="ECO:0007669"/>
    <property type="project" value="TreeGrafter"/>
</dbReference>
<keyword evidence="11" id="KW-1185">Reference proteome</keyword>
<accession>A0AAV9XE80</accession>